<evidence type="ECO:0000256" key="5">
    <source>
        <dbReference type="ARBA" id="ARBA00022475"/>
    </source>
</evidence>
<dbReference type="EC" id="2.7.10.2" evidence="4"/>
<evidence type="ECO:0000256" key="6">
    <source>
        <dbReference type="ARBA" id="ARBA00022519"/>
    </source>
</evidence>
<feature type="transmembrane region" description="Helical" evidence="17">
    <location>
        <begin position="18"/>
        <end position="39"/>
    </location>
</feature>
<dbReference type="CDD" id="cd05387">
    <property type="entry name" value="BY-kinase"/>
    <property type="match status" value="1"/>
</dbReference>
<comment type="caution">
    <text evidence="21">The sequence shown here is derived from an EMBL/GenBank/DDBJ whole genome shotgun (WGS) entry which is preliminary data.</text>
</comment>
<comment type="subcellular location">
    <subcellularLocation>
        <location evidence="1">Cell inner membrane</location>
        <topology evidence="1">Multi-pass membrane protein</topology>
    </subcellularLocation>
</comment>
<evidence type="ECO:0000256" key="13">
    <source>
        <dbReference type="ARBA" id="ARBA00023136"/>
    </source>
</evidence>
<keyword evidence="9" id="KW-0547">Nucleotide-binding</keyword>
<keyword evidence="8 17" id="KW-0812">Transmembrane</keyword>
<dbReference type="PANTHER" id="PTHR32309">
    <property type="entry name" value="TYROSINE-PROTEIN KINASE"/>
    <property type="match status" value="1"/>
</dbReference>
<dbReference type="Gene3D" id="3.40.50.300">
    <property type="entry name" value="P-loop containing nucleotide triphosphate hydrolases"/>
    <property type="match status" value="1"/>
</dbReference>
<feature type="domain" description="Tyrosine-protein kinase G-rich" evidence="20">
    <location>
        <begin position="364"/>
        <end position="437"/>
    </location>
</feature>
<comment type="catalytic activity">
    <reaction evidence="15">
        <text>L-tyrosyl-[protein] + ATP = O-phospho-L-tyrosyl-[protein] + ADP + H(+)</text>
        <dbReference type="Rhea" id="RHEA:10596"/>
        <dbReference type="Rhea" id="RHEA-COMP:10136"/>
        <dbReference type="Rhea" id="RHEA-COMP:20101"/>
        <dbReference type="ChEBI" id="CHEBI:15378"/>
        <dbReference type="ChEBI" id="CHEBI:30616"/>
        <dbReference type="ChEBI" id="CHEBI:46858"/>
        <dbReference type="ChEBI" id="CHEBI:61978"/>
        <dbReference type="ChEBI" id="CHEBI:456216"/>
        <dbReference type="EC" id="2.7.10.2"/>
    </reaction>
</comment>
<keyword evidence="11" id="KW-0067">ATP-binding</keyword>
<dbReference type="InterPro" id="IPR005702">
    <property type="entry name" value="Wzc-like_C"/>
</dbReference>
<keyword evidence="10" id="KW-0418">Kinase</keyword>
<evidence type="ECO:0000259" key="18">
    <source>
        <dbReference type="Pfam" id="PF02706"/>
    </source>
</evidence>
<evidence type="ECO:0000256" key="1">
    <source>
        <dbReference type="ARBA" id="ARBA00004429"/>
    </source>
</evidence>
<dbReference type="InterPro" id="IPR003856">
    <property type="entry name" value="LPS_length_determ_N"/>
</dbReference>
<dbReference type="InterPro" id="IPR032807">
    <property type="entry name" value="GNVR"/>
</dbReference>
<dbReference type="Pfam" id="PF02706">
    <property type="entry name" value="Wzz"/>
    <property type="match status" value="1"/>
</dbReference>
<evidence type="ECO:0000256" key="16">
    <source>
        <dbReference type="SAM" id="Coils"/>
    </source>
</evidence>
<keyword evidence="5" id="KW-1003">Cell membrane</keyword>
<reference evidence="21 22" key="1">
    <citation type="submission" date="2021-03" db="EMBL/GenBank/DDBJ databases">
        <title>Genomic Encyclopedia of Type Strains, Phase IV (KMG-IV): sequencing the most valuable type-strain genomes for metagenomic binning, comparative biology and taxonomic classification.</title>
        <authorList>
            <person name="Goeker M."/>
        </authorList>
    </citation>
    <scope>NUCLEOTIDE SEQUENCE [LARGE SCALE GENOMIC DNA]</scope>
    <source>
        <strain evidence="21 22">DSM 26427</strain>
    </source>
</reference>
<evidence type="ECO:0000256" key="2">
    <source>
        <dbReference type="ARBA" id="ARBA00007316"/>
    </source>
</evidence>
<evidence type="ECO:0000256" key="12">
    <source>
        <dbReference type="ARBA" id="ARBA00022989"/>
    </source>
</evidence>
<evidence type="ECO:0000313" key="22">
    <source>
        <dbReference type="Proteomes" id="UP000823786"/>
    </source>
</evidence>
<keyword evidence="6" id="KW-0997">Cell inner membrane</keyword>
<dbReference type="InterPro" id="IPR050445">
    <property type="entry name" value="Bact_polysacc_biosynth/exp"/>
</dbReference>
<evidence type="ECO:0000256" key="3">
    <source>
        <dbReference type="ARBA" id="ARBA00008883"/>
    </source>
</evidence>
<dbReference type="InterPro" id="IPR027417">
    <property type="entry name" value="P-loop_NTPase"/>
</dbReference>
<evidence type="ECO:0000256" key="17">
    <source>
        <dbReference type="SAM" id="Phobius"/>
    </source>
</evidence>
<organism evidence="21 22">
    <name type="scientific">Rhizobium herbae</name>
    <dbReference type="NCBI Taxonomy" id="508661"/>
    <lineage>
        <taxon>Bacteria</taxon>
        <taxon>Pseudomonadati</taxon>
        <taxon>Pseudomonadota</taxon>
        <taxon>Alphaproteobacteria</taxon>
        <taxon>Hyphomicrobiales</taxon>
        <taxon>Rhizobiaceae</taxon>
        <taxon>Rhizobium/Agrobacterium group</taxon>
        <taxon>Rhizobium</taxon>
    </lineage>
</organism>
<sequence length="716" mass="78452">MDAEIDLKGILGLIRRQLWLILSTIAAILILTIIFTYSLTPKYTATSLVLVDTSTKNLLDSNNILSNPNADNPRVESEVGILKSDRILLNVVRENNLVADSEFGIKVSTKDRILSWLRIPLPAPPTGDEALSRVLNALKSAVTVNRSGLTYLITIGVVSTDPAKAAKLANSMSETYIKEQLNAKVTSTLTNRDTLQKSAEAANAALIENERNFDSYITDNIDKLEKQPNSLGLATLKAELEKVNNDRTAEMNRIDSLQKSLQSQDFSTLVKQLGSDALNELQGQREKLATRIASTTDNSAEAISLRAELAKVDNSLASAASQEVNNLQQTVTGYQQRANDVRQKIRAAVLQSNLPPEVLTEIYSLQQSSEISRNQYQKLKTRLLELDTQSALQLPDSRVVSAALVPTTASFPNSKVILALSFIVAVGLGVGLAVLREYFIGGFVSENQIEAVLKVPLSAIAPRQATGDEHHKLANPTSSLADLMVTAPLSLFSESVRRLRLTLDQQERKHPAPNRQDSEEGAIIMVSSALPAEGKSTMALSLARAYALTGKRTLLIDCDLRKPSVNKHLNLEPNHDFIDYLRQDRSSATLTSLIMRDPLSNLTVLLGGRRSDIATDELVMSDKMGRILASARKHFDYVILDTPPVEPVVDGLYLARHADMIVFVIKWASTPQSSAKRAVAALKENKNPNAGIVTLLNQQDRAKMSGNYSYSGYYTE</sequence>
<evidence type="ECO:0000256" key="15">
    <source>
        <dbReference type="ARBA" id="ARBA00051245"/>
    </source>
</evidence>
<keyword evidence="7" id="KW-0808">Transferase</keyword>
<feature type="domain" description="AAA" evidence="19">
    <location>
        <begin position="533"/>
        <end position="663"/>
    </location>
</feature>
<evidence type="ECO:0000256" key="14">
    <source>
        <dbReference type="ARBA" id="ARBA00023137"/>
    </source>
</evidence>
<keyword evidence="16" id="KW-0175">Coiled coil</keyword>
<evidence type="ECO:0000256" key="9">
    <source>
        <dbReference type="ARBA" id="ARBA00022741"/>
    </source>
</evidence>
<evidence type="ECO:0000259" key="19">
    <source>
        <dbReference type="Pfam" id="PF13614"/>
    </source>
</evidence>
<dbReference type="PANTHER" id="PTHR32309:SF13">
    <property type="entry name" value="FERRIC ENTEROBACTIN TRANSPORT PROTEIN FEPE"/>
    <property type="match status" value="1"/>
</dbReference>
<evidence type="ECO:0000256" key="10">
    <source>
        <dbReference type="ARBA" id="ARBA00022777"/>
    </source>
</evidence>
<dbReference type="Pfam" id="PF13807">
    <property type="entry name" value="GNVR"/>
    <property type="match status" value="1"/>
</dbReference>
<accession>A0ABS4EIG9</accession>
<dbReference type="SUPFAM" id="SSF52540">
    <property type="entry name" value="P-loop containing nucleoside triphosphate hydrolases"/>
    <property type="match status" value="1"/>
</dbReference>
<protein>
    <recommendedName>
        <fullName evidence="4">non-specific protein-tyrosine kinase</fullName>
        <ecNumber evidence="4">2.7.10.2</ecNumber>
    </recommendedName>
</protein>
<dbReference type="EMBL" id="JAGGJV010000002">
    <property type="protein sequence ID" value="MBP1857742.1"/>
    <property type="molecule type" value="Genomic_DNA"/>
</dbReference>
<evidence type="ECO:0000256" key="7">
    <source>
        <dbReference type="ARBA" id="ARBA00022679"/>
    </source>
</evidence>
<dbReference type="Proteomes" id="UP000823786">
    <property type="component" value="Unassembled WGS sequence"/>
</dbReference>
<evidence type="ECO:0000259" key="20">
    <source>
        <dbReference type="Pfam" id="PF13807"/>
    </source>
</evidence>
<keyword evidence="22" id="KW-1185">Reference proteome</keyword>
<proteinExistence type="inferred from homology"/>
<dbReference type="Pfam" id="PF13614">
    <property type="entry name" value="AAA_31"/>
    <property type="match status" value="1"/>
</dbReference>
<feature type="domain" description="Polysaccharide chain length determinant N-terminal" evidence="18">
    <location>
        <begin position="4"/>
        <end position="94"/>
    </location>
</feature>
<name>A0ABS4EIG9_9HYPH</name>
<evidence type="ECO:0000256" key="4">
    <source>
        <dbReference type="ARBA" id="ARBA00011903"/>
    </source>
</evidence>
<comment type="similarity">
    <text evidence="2">Belongs to the CpsD/CapB family.</text>
</comment>
<feature type="coiled-coil region" evidence="16">
    <location>
        <begin position="233"/>
        <end position="344"/>
    </location>
</feature>
<evidence type="ECO:0000313" key="21">
    <source>
        <dbReference type="EMBL" id="MBP1857742.1"/>
    </source>
</evidence>
<gene>
    <name evidence="21" type="ORF">J2Z75_001238</name>
</gene>
<keyword evidence="14" id="KW-0829">Tyrosine-protein kinase</keyword>
<dbReference type="RefSeq" id="WP_209849269.1">
    <property type="nucleotide sequence ID" value="NZ_JAGGJV010000002.1"/>
</dbReference>
<evidence type="ECO:0000256" key="11">
    <source>
        <dbReference type="ARBA" id="ARBA00022840"/>
    </source>
</evidence>
<keyword evidence="13 17" id="KW-0472">Membrane</keyword>
<evidence type="ECO:0000256" key="8">
    <source>
        <dbReference type="ARBA" id="ARBA00022692"/>
    </source>
</evidence>
<dbReference type="InterPro" id="IPR025669">
    <property type="entry name" value="AAA_dom"/>
</dbReference>
<keyword evidence="12 17" id="KW-1133">Transmembrane helix</keyword>
<comment type="similarity">
    <text evidence="3">Belongs to the etk/wzc family.</text>
</comment>